<evidence type="ECO:0000313" key="16">
    <source>
        <dbReference type="EMBL" id="CAF3560522.1"/>
    </source>
</evidence>
<evidence type="ECO:0000313" key="17">
    <source>
        <dbReference type="Proteomes" id="UP000663874"/>
    </source>
</evidence>
<dbReference type="EMBL" id="CAJOBE010000074">
    <property type="protein sequence ID" value="CAF3560522.1"/>
    <property type="molecule type" value="Genomic_DNA"/>
</dbReference>
<evidence type="ECO:0000256" key="10">
    <source>
        <dbReference type="PROSITE-ProRule" id="PRU01379"/>
    </source>
</evidence>
<evidence type="ECO:0000256" key="12">
    <source>
        <dbReference type="SAM" id="Phobius"/>
    </source>
</evidence>
<dbReference type="FunFam" id="3.40.630.10:FF:000084">
    <property type="entry name" value="Carboxypeptidase B2"/>
    <property type="match status" value="1"/>
</dbReference>
<dbReference type="GO" id="GO:0006508">
    <property type="term" value="P:proteolysis"/>
    <property type="evidence" value="ECO:0007669"/>
    <property type="project" value="UniProtKB-KW"/>
</dbReference>
<gene>
    <name evidence="16" type="ORF">FNK824_LOCUS1426</name>
    <name evidence="15" type="ORF">SEV965_LOCUS9811</name>
</gene>
<dbReference type="PANTHER" id="PTHR11705:SF91">
    <property type="entry name" value="FI01817P-RELATED"/>
    <property type="match status" value="1"/>
</dbReference>
<comment type="caution">
    <text evidence="16">The sequence shown here is derived from an EMBL/GenBank/DDBJ whole genome shotgun (WGS) entry which is preliminary data.</text>
</comment>
<evidence type="ECO:0000256" key="2">
    <source>
        <dbReference type="ARBA" id="ARBA00005988"/>
    </source>
</evidence>
<proteinExistence type="inferred from homology"/>
<keyword evidence="4" id="KW-0645">Protease</keyword>
<accession>A0A818KME4</accession>
<protein>
    <recommendedName>
        <fullName evidence="14">Peptidase M14 domain-containing protein</fullName>
    </recommendedName>
</protein>
<feature type="transmembrane region" description="Helical" evidence="12">
    <location>
        <begin position="459"/>
        <end position="479"/>
    </location>
</feature>
<evidence type="ECO:0000256" key="5">
    <source>
        <dbReference type="ARBA" id="ARBA00022723"/>
    </source>
</evidence>
<feature type="domain" description="Peptidase M14" evidence="14">
    <location>
        <begin position="265"/>
        <end position="583"/>
    </location>
</feature>
<dbReference type="PROSITE" id="PS52035">
    <property type="entry name" value="PEPTIDASE_M14"/>
    <property type="match status" value="1"/>
</dbReference>
<name>A0A818KME4_9BILA</name>
<dbReference type="Proteomes" id="UP000663889">
    <property type="component" value="Unassembled WGS sequence"/>
</dbReference>
<feature type="chain" id="PRO_5035616298" description="Peptidase M14 domain-containing protein" evidence="13">
    <location>
        <begin position="21"/>
        <end position="594"/>
    </location>
</feature>
<comment type="cofactor">
    <cofactor evidence="1">
        <name>Zn(2+)</name>
        <dbReference type="ChEBI" id="CHEBI:29105"/>
    </cofactor>
</comment>
<dbReference type="EMBL" id="CAJNOU010000389">
    <property type="protein sequence ID" value="CAF0982066.1"/>
    <property type="molecule type" value="Genomic_DNA"/>
</dbReference>
<dbReference type="GO" id="GO:0008270">
    <property type="term" value="F:zinc ion binding"/>
    <property type="evidence" value="ECO:0007669"/>
    <property type="project" value="InterPro"/>
</dbReference>
<sequence length="594" mass="68906">MTNMIYFSFIILTLISSLIAQNQYFHKPSWNHSNRQSFMAPMHLYAGVHLPNNNHPTAPSIDTVVPINNNQYKNNLFTTRTTYFFHPISTTTIQTKKSYNFRRRNRTRTLSLPPSPPLTNSNPQHFGIVVNVYEPTTEIVSTSSSTTQYPWWKFTTTTTELFHERFPKLPSQTNRLPPPTVPRSFTTSTSFIYPSSSSTTTTTTSITTTTTTTTTTTPTTPTTPTTTTTTTFFQSTSSSFMSRPSIPFRSSWLFTVPSFSQIVDQYPRYPTILRWFEELSHHPNISRFFAYEIVGHTHENRSLVVAKIGLMPFRKNRRSVWLDGGIHAREWISTATVLYTIARIINGTLARDIDVRKLIDKYDFYFMPVVNPDGYAYTHDDIKTVWDTQEQHDQQRMWRKNRRPHNDCPGVDLNRNFPFAWDNRGASKFPCEETYRGPYPESEPEVRSITSFILKRRPYFHIFITLHAFGNFWMLPFSFSTRIRPYDYHRAERLLLQMNRLSQNTFKIGQSSTVLYTATGTSEDWAKAIAQIPHTFSIELPPSTDAFDMRQDELNGFTFYADKDIVSVAESTYHLLQLYLKNLAKLQHPSRITI</sequence>
<feature type="region of interest" description="Disordered" evidence="11">
    <location>
        <begin position="199"/>
        <end position="229"/>
    </location>
</feature>
<dbReference type="Proteomes" id="UP000663874">
    <property type="component" value="Unassembled WGS sequence"/>
</dbReference>
<keyword evidence="12" id="KW-1133">Transmembrane helix</keyword>
<dbReference type="SUPFAM" id="SSF53187">
    <property type="entry name" value="Zn-dependent exopeptidases"/>
    <property type="match status" value="1"/>
</dbReference>
<dbReference type="SMART" id="SM00631">
    <property type="entry name" value="Zn_pept"/>
    <property type="match status" value="1"/>
</dbReference>
<keyword evidence="6 13" id="KW-0732">Signal</keyword>
<evidence type="ECO:0000256" key="1">
    <source>
        <dbReference type="ARBA" id="ARBA00001947"/>
    </source>
</evidence>
<evidence type="ECO:0000256" key="11">
    <source>
        <dbReference type="SAM" id="MobiDB-lite"/>
    </source>
</evidence>
<evidence type="ECO:0000256" key="7">
    <source>
        <dbReference type="ARBA" id="ARBA00022801"/>
    </source>
</evidence>
<evidence type="ECO:0000256" key="3">
    <source>
        <dbReference type="ARBA" id="ARBA00022645"/>
    </source>
</evidence>
<dbReference type="GO" id="GO:0004181">
    <property type="term" value="F:metallocarboxypeptidase activity"/>
    <property type="evidence" value="ECO:0007669"/>
    <property type="project" value="InterPro"/>
</dbReference>
<reference evidence="16" key="1">
    <citation type="submission" date="2021-02" db="EMBL/GenBank/DDBJ databases">
        <authorList>
            <person name="Nowell W R."/>
        </authorList>
    </citation>
    <scope>NUCLEOTIDE SEQUENCE</scope>
</reference>
<evidence type="ECO:0000256" key="13">
    <source>
        <dbReference type="SAM" id="SignalP"/>
    </source>
</evidence>
<keyword evidence="9" id="KW-0482">Metalloprotease</keyword>
<dbReference type="PRINTS" id="PR00765">
    <property type="entry name" value="CRBOXYPTASEA"/>
</dbReference>
<feature type="active site" description="Proton donor/acceptor" evidence="10">
    <location>
        <position position="539"/>
    </location>
</feature>
<dbReference type="GO" id="GO:0005615">
    <property type="term" value="C:extracellular space"/>
    <property type="evidence" value="ECO:0007669"/>
    <property type="project" value="TreeGrafter"/>
</dbReference>
<evidence type="ECO:0000256" key="4">
    <source>
        <dbReference type="ARBA" id="ARBA00022670"/>
    </source>
</evidence>
<dbReference type="Pfam" id="PF00246">
    <property type="entry name" value="Peptidase_M14"/>
    <property type="match status" value="1"/>
</dbReference>
<evidence type="ECO:0000256" key="9">
    <source>
        <dbReference type="ARBA" id="ARBA00023049"/>
    </source>
</evidence>
<comment type="similarity">
    <text evidence="2 10">Belongs to the peptidase M14 family.</text>
</comment>
<dbReference type="Gene3D" id="3.40.630.10">
    <property type="entry name" value="Zn peptidases"/>
    <property type="match status" value="1"/>
</dbReference>
<evidence type="ECO:0000256" key="8">
    <source>
        <dbReference type="ARBA" id="ARBA00022833"/>
    </source>
</evidence>
<organism evidence="16 17">
    <name type="scientific">Rotaria sordida</name>
    <dbReference type="NCBI Taxonomy" id="392033"/>
    <lineage>
        <taxon>Eukaryota</taxon>
        <taxon>Metazoa</taxon>
        <taxon>Spiralia</taxon>
        <taxon>Gnathifera</taxon>
        <taxon>Rotifera</taxon>
        <taxon>Eurotatoria</taxon>
        <taxon>Bdelloidea</taxon>
        <taxon>Philodinida</taxon>
        <taxon>Philodinidae</taxon>
        <taxon>Rotaria</taxon>
    </lineage>
</organism>
<evidence type="ECO:0000259" key="14">
    <source>
        <dbReference type="PROSITE" id="PS52035"/>
    </source>
</evidence>
<keyword evidence="3" id="KW-0121">Carboxypeptidase</keyword>
<evidence type="ECO:0000256" key="6">
    <source>
        <dbReference type="ARBA" id="ARBA00022729"/>
    </source>
</evidence>
<keyword evidence="8" id="KW-0862">Zinc</keyword>
<evidence type="ECO:0000313" key="15">
    <source>
        <dbReference type="EMBL" id="CAF0982066.1"/>
    </source>
</evidence>
<keyword evidence="12" id="KW-0472">Membrane</keyword>
<dbReference type="PANTHER" id="PTHR11705">
    <property type="entry name" value="PROTEASE FAMILY M14 CARBOXYPEPTIDASE A,B"/>
    <property type="match status" value="1"/>
</dbReference>
<feature type="signal peptide" evidence="13">
    <location>
        <begin position="1"/>
        <end position="20"/>
    </location>
</feature>
<keyword evidence="7" id="KW-0378">Hydrolase</keyword>
<keyword evidence="12" id="KW-0812">Transmembrane</keyword>
<dbReference type="AlphaFoldDB" id="A0A818KME4"/>
<keyword evidence="5" id="KW-0479">Metal-binding</keyword>
<dbReference type="InterPro" id="IPR000834">
    <property type="entry name" value="Peptidase_M14"/>
</dbReference>